<proteinExistence type="predicted"/>
<feature type="transmembrane region" description="Helical" evidence="1">
    <location>
        <begin position="91"/>
        <end position="111"/>
    </location>
</feature>
<evidence type="ECO:0000256" key="1">
    <source>
        <dbReference type="SAM" id="Phobius"/>
    </source>
</evidence>
<accession>A0A1M5EU73</accession>
<feature type="transmembrane region" description="Helical" evidence="1">
    <location>
        <begin position="155"/>
        <end position="177"/>
    </location>
</feature>
<dbReference type="PANTHER" id="PTHR40031">
    <property type="entry name" value="HYPOTHETICAL MEMBRANE SPANNING PROTEIN"/>
    <property type="match status" value="1"/>
</dbReference>
<organism evidence="2 3">
    <name type="scientific">Modicisalibacter ilicicola DSM 19980</name>
    <dbReference type="NCBI Taxonomy" id="1121942"/>
    <lineage>
        <taxon>Bacteria</taxon>
        <taxon>Pseudomonadati</taxon>
        <taxon>Pseudomonadota</taxon>
        <taxon>Gammaproteobacteria</taxon>
        <taxon>Oceanospirillales</taxon>
        <taxon>Halomonadaceae</taxon>
        <taxon>Modicisalibacter</taxon>
    </lineage>
</organism>
<keyword evidence="1" id="KW-0472">Membrane</keyword>
<gene>
    <name evidence="2" type="ORF">SAMN02745148_03627</name>
</gene>
<dbReference type="AlphaFoldDB" id="A0A1M5EU73"/>
<dbReference type="STRING" id="1121942.SAMN02745148_03627"/>
<keyword evidence="1" id="KW-0812">Transmembrane</keyword>
<name>A0A1M5EU73_9GAMM</name>
<feature type="transmembrane region" description="Helical" evidence="1">
    <location>
        <begin position="123"/>
        <end position="148"/>
    </location>
</feature>
<dbReference type="InterPro" id="IPR007404">
    <property type="entry name" value="YdjM-like"/>
</dbReference>
<reference evidence="2 3" key="1">
    <citation type="submission" date="2016-11" db="EMBL/GenBank/DDBJ databases">
        <authorList>
            <person name="Jaros S."/>
            <person name="Januszkiewicz K."/>
            <person name="Wedrychowicz H."/>
        </authorList>
    </citation>
    <scope>NUCLEOTIDE SEQUENCE [LARGE SCALE GENOMIC DNA]</scope>
    <source>
        <strain evidence="2 3">DSM 19980</strain>
    </source>
</reference>
<evidence type="ECO:0000313" key="2">
    <source>
        <dbReference type="EMBL" id="SHF82686.1"/>
    </source>
</evidence>
<dbReference type="EMBL" id="FQUJ01000026">
    <property type="protein sequence ID" value="SHF82686.1"/>
    <property type="molecule type" value="Genomic_DNA"/>
</dbReference>
<dbReference type="OrthoDB" id="9781927at2"/>
<dbReference type="RefSeq" id="WP_072825542.1">
    <property type="nucleotide sequence ID" value="NZ_FQUJ01000026.1"/>
</dbReference>
<keyword evidence="3" id="KW-1185">Reference proteome</keyword>
<dbReference type="InterPro" id="IPR053170">
    <property type="entry name" value="Transcription_regulator"/>
</dbReference>
<dbReference type="Proteomes" id="UP000184346">
    <property type="component" value="Unassembled WGS sequence"/>
</dbReference>
<evidence type="ECO:0000313" key="3">
    <source>
        <dbReference type="Proteomes" id="UP000184346"/>
    </source>
</evidence>
<sequence length="356" mass="38808">MDSLTQACLGAAVGGAVLGRPLGRKALVAGAVLGTLPDLDVLIDYGDAVADYTYHRGFSHSLLVLGALATLLALVTARFTPLRHISLKRWWLFYGACLLTHPVLDALTAYGTQLLWPLSTPPASWGTIFIIDPLYTLPLFLAVAYGLFRGYRPRSLAWGLALSSVYLLFSLGGKWTIDARMDSVLTAQGLENAPRLVQPTPFNTLLWRVTVIDGEDYREALVGLFDTQPPLFERFSRGTRYENVALDTASGQRLYWFAGPFLSYRTQASDEAVGLIATDLRLGVPGFHPFSFLLATRNENGWEPTTTQLLPERPVDQGALTLLASRVFSPTMRLCPSAFAGTPQAGPSDACQAARQ</sequence>
<keyword evidence="1" id="KW-1133">Transmembrane helix</keyword>
<protein>
    <submittedName>
        <fullName evidence="2">Inner membrane protein</fullName>
    </submittedName>
</protein>
<dbReference type="Pfam" id="PF04307">
    <property type="entry name" value="YdjM"/>
    <property type="match status" value="1"/>
</dbReference>
<feature type="transmembrane region" description="Helical" evidence="1">
    <location>
        <begin position="58"/>
        <end position="79"/>
    </location>
</feature>
<dbReference type="PANTHER" id="PTHR40031:SF1">
    <property type="entry name" value="MEMBRANE-BOUND METAL-DEPENDENT HYDROLASE"/>
    <property type="match status" value="1"/>
</dbReference>